<accession>A0A1Y5S6B0</accession>
<dbReference type="STRING" id="315423.SAMN04488020_10387"/>
<dbReference type="Proteomes" id="UP000193870">
    <property type="component" value="Unassembled WGS sequence"/>
</dbReference>
<protein>
    <submittedName>
        <fullName evidence="1">Uncharacterized protein</fullName>
    </submittedName>
</protein>
<evidence type="ECO:0000313" key="2">
    <source>
        <dbReference type="Proteomes" id="UP000193870"/>
    </source>
</evidence>
<keyword evidence="2" id="KW-1185">Reference proteome</keyword>
<name>A0A1Y5S6B0_9RHOB</name>
<reference evidence="1 2" key="1">
    <citation type="submission" date="2017-03" db="EMBL/GenBank/DDBJ databases">
        <authorList>
            <person name="Afonso C.L."/>
            <person name="Miller P.J."/>
            <person name="Scott M.A."/>
            <person name="Spackman E."/>
            <person name="Goraichik I."/>
            <person name="Dimitrov K.M."/>
            <person name="Suarez D.L."/>
            <person name="Swayne D.E."/>
        </authorList>
    </citation>
    <scope>NUCLEOTIDE SEQUENCE [LARGE SCALE GENOMIC DNA]</scope>
    <source>
        <strain evidence="1 2">CECT 7066</strain>
    </source>
</reference>
<organism evidence="1 2">
    <name type="scientific">Palleronia marisminoris</name>
    <dbReference type="NCBI Taxonomy" id="315423"/>
    <lineage>
        <taxon>Bacteria</taxon>
        <taxon>Pseudomonadati</taxon>
        <taxon>Pseudomonadota</taxon>
        <taxon>Alphaproteobacteria</taxon>
        <taxon>Rhodobacterales</taxon>
        <taxon>Roseobacteraceae</taxon>
        <taxon>Palleronia</taxon>
    </lineage>
</organism>
<gene>
    <name evidence="1" type="ORF">PAM7066_01368</name>
</gene>
<proteinExistence type="predicted"/>
<sequence>MFGHTTIMARVAAFPQVFDNSPLNDYPVPQVRNIDGGTLITSQGTNAFILAPHPNDTEELKKTLEFFGNATTIAANDIAAAAKDRHPARMYEAAFEITVRIMRRPFKELVSALINQKQTAQNDLRKLFEAHTVIASRAAAIANSLLAMDANQVMTRVPSMSADQLATLLNLRNLIALPDDMWRSVEMKYVVAANFDGERTLGATQFAKKPSLEEPAASGVDKGQLANWVEARMALLEATEARVSEISTMLQRYCAVVAATTDKQPFEIWAALYE</sequence>
<dbReference type="AlphaFoldDB" id="A0A1Y5S6B0"/>
<evidence type="ECO:0000313" key="1">
    <source>
        <dbReference type="EMBL" id="SLN33539.1"/>
    </source>
</evidence>
<dbReference type="EMBL" id="FWFV01000003">
    <property type="protein sequence ID" value="SLN33539.1"/>
    <property type="molecule type" value="Genomic_DNA"/>
</dbReference>